<gene>
    <name evidence="2" type="ORF">A2841_03170</name>
</gene>
<comment type="caution">
    <text evidence="2">The sequence shown here is derived from an EMBL/GenBank/DDBJ whole genome shotgun (WGS) entry which is preliminary data.</text>
</comment>
<evidence type="ECO:0000313" key="2">
    <source>
        <dbReference type="EMBL" id="OGG43035.1"/>
    </source>
</evidence>
<organism evidence="2 3">
    <name type="scientific">Candidatus Kaiserbacteria bacterium RIFCSPHIGHO2_01_FULL_48_10</name>
    <dbReference type="NCBI Taxonomy" id="1798476"/>
    <lineage>
        <taxon>Bacteria</taxon>
        <taxon>Candidatus Kaiseribacteriota</taxon>
    </lineage>
</organism>
<reference evidence="2 3" key="1">
    <citation type="journal article" date="2016" name="Nat. Commun.">
        <title>Thousands of microbial genomes shed light on interconnected biogeochemical processes in an aquifer system.</title>
        <authorList>
            <person name="Anantharaman K."/>
            <person name="Brown C.T."/>
            <person name="Hug L.A."/>
            <person name="Sharon I."/>
            <person name="Castelle C.J."/>
            <person name="Probst A.J."/>
            <person name="Thomas B.C."/>
            <person name="Singh A."/>
            <person name="Wilkins M.J."/>
            <person name="Karaoz U."/>
            <person name="Brodie E.L."/>
            <person name="Williams K.H."/>
            <person name="Hubbard S.S."/>
            <person name="Banfield J.F."/>
        </authorList>
    </citation>
    <scope>NUCLEOTIDE SEQUENCE [LARGE SCALE GENOMIC DNA]</scope>
</reference>
<dbReference type="EMBL" id="MFKP01000058">
    <property type="protein sequence ID" value="OGG43035.1"/>
    <property type="molecule type" value="Genomic_DNA"/>
</dbReference>
<keyword evidence="1" id="KW-0812">Transmembrane</keyword>
<sequence>MKTLKAATYFKLTSVIFAVIAVIHGYRAINDIQASLGSWDVPMWLTWVLGIVALYLAYSGYQLSRK</sequence>
<evidence type="ECO:0000256" key="1">
    <source>
        <dbReference type="SAM" id="Phobius"/>
    </source>
</evidence>
<feature type="transmembrane region" description="Helical" evidence="1">
    <location>
        <begin position="41"/>
        <end position="61"/>
    </location>
</feature>
<protein>
    <submittedName>
        <fullName evidence="2">Uncharacterized protein</fullName>
    </submittedName>
</protein>
<feature type="transmembrane region" description="Helical" evidence="1">
    <location>
        <begin position="12"/>
        <end position="29"/>
    </location>
</feature>
<evidence type="ECO:0000313" key="3">
    <source>
        <dbReference type="Proteomes" id="UP000178249"/>
    </source>
</evidence>
<dbReference type="AlphaFoldDB" id="A0A1F6C1F1"/>
<keyword evidence="1" id="KW-0472">Membrane</keyword>
<proteinExistence type="predicted"/>
<dbReference type="Proteomes" id="UP000178249">
    <property type="component" value="Unassembled WGS sequence"/>
</dbReference>
<accession>A0A1F6C1F1</accession>
<keyword evidence="1" id="KW-1133">Transmembrane helix</keyword>
<name>A0A1F6C1F1_9BACT</name>